<name>A0A9X1S340_9MICO</name>
<dbReference type="GO" id="GO:1904680">
    <property type="term" value="F:peptide transmembrane transporter activity"/>
    <property type="evidence" value="ECO:0007669"/>
    <property type="project" value="TreeGrafter"/>
</dbReference>
<dbReference type="SUPFAM" id="SSF53850">
    <property type="entry name" value="Periplasmic binding protein-like II"/>
    <property type="match status" value="1"/>
</dbReference>
<evidence type="ECO:0000259" key="2">
    <source>
        <dbReference type="Pfam" id="PF00496"/>
    </source>
</evidence>
<accession>A0A9X1S340</accession>
<dbReference type="AlphaFoldDB" id="A0A9X1S340"/>
<dbReference type="Gene3D" id="3.40.190.10">
    <property type="entry name" value="Periplasmic binding protein-like II"/>
    <property type="match status" value="1"/>
</dbReference>
<dbReference type="InterPro" id="IPR030678">
    <property type="entry name" value="Peptide/Ni-bd"/>
</dbReference>
<keyword evidence="1" id="KW-0732">Signal</keyword>
<protein>
    <submittedName>
        <fullName evidence="3">TIGR04028 family ABC transporter substrate-binding protein</fullName>
    </submittedName>
</protein>
<dbReference type="InterPro" id="IPR023920">
    <property type="entry name" value="ABC_transptr_sub-bd_KPN01854"/>
</dbReference>
<dbReference type="NCBIfam" id="TIGR04028">
    <property type="entry name" value="SBP_KPN_01854"/>
    <property type="match status" value="1"/>
</dbReference>
<dbReference type="InterPro" id="IPR039424">
    <property type="entry name" value="SBP_5"/>
</dbReference>
<dbReference type="EMBL" id="JAGTTN010000001">
    <property type="protein sequence ID" value="MCC2031560.1"/>
    <property type="molecule type" value="Genomic_DNA"/>
</dbReference>
<sequence>MILHTPIPRRALAVGAIGLAGALLLSACASPAATESAATGEPVEGGTLVYLEHQPFTNLYPPAAGFYPNGAIINNVADRLVYQNPETLEFEPWVATSWEVNADATQYTFELRDDVTFSDGSPLDAEVVAKNFDLFGLGDADRSLTVSEAVNNYASSEVVDDDTVIFHFSAPAPGFLQATSTINSGLLSSETLDKNLEGFGAGSAQEIIGSGPFTVTAEELGSQLTLTAREDYDWAPESMDHSGRARIDTVQIVVTPESAVRAGSLVSGQGDVARVIEPQDEALVTSAGYTLDAPKTNGVNNALNLRFRNELLSDIRVRQAIVAAVDREGLVDALFGENYPIATSTIASTAPGYIDTSEYYVYDPEKAADLLDEAGWTLGADGVRSKDGVRLSLVASEASAQTRSFDTLTLVSQQLGEVGIEMTIMREGTGDYAAAILDSDRIQVQHSLVGRADMDVIKSQYYSTNRNIVLNLDREDSSIGDPKLEELLAAVASTPDPEARVLASQAAQQYIAEQAYVVPFYEDPQVYGIAPYIHDMSYESVARPSFYEVWTSK</sequence>
<feature type="domain" description="Solute-binding protein family 5" evidence="2">
    <location>
        <begin position="89"/>
        <end position="427"/>
    </location>
</feature>
<dbReference type="RefSeq" id="WP_229383438.1">
    <property type="nucleotide sequence ID" value="NZ_JAGTTN010000001.1"/>
</dbReference>
<dbReference type="CDD" id="cd08492">
    <property type="entry name" value="PBP2_NikA_DppA_OppA_like_15"/>
    <property type="match status" value="1"/>
</dbReference>
<evidence type="ECO:0000313" key="3">
    <source>
        <dbReference type="EMBL" id="MCC2031560.1"/>
    </source>
</evidence>
<dbReference type="PIRSF" id="PIRSF002741">
    <property type="entry name" value="MppA"/>
    <property type="match status" value="1"/>
</dbReference>
<proteinExistence type="predicted"/>
<feature type="chain" id="PRO_5040989308" evidence="1">
    <location>
        <begin position="33"/>
        <end position="553"/>
    </location>
</feature>
<gene>
    <name evidence="3" type="ORF">KEC57_05105</name>
</gene>
<dbReference type="InterPro" id="IPR000914">
    <property type="entry name" value="SBP_5_dom"/>
</dbReference>
<dbReference type="PANTHER" id="PTHR30290">
    <property type="entry name" value="PERIPLASMIC BINDING COMPONENT OF ABC TRANSPORTER"/>
    <property type="match status" value="1"/>
</dbReference>
<dbReference type="GO" id="GO:0042597">
    <property type="term" value="C:periplasmic space"/>
    <property type="evidence" value="ECO:0007669"/>
    <property type="project" value="UniProtKB-ARBA"/>
</dbReference>
<feature type="signal peptide" evidence="1">
    <location>
        <begin position="1"/>
        <end position="32"/>
    </location>
</feature>
<evidence type="ECO:0000256" key="1">
    <source>
        <dbReference type="SAM" id="SignalP"/>
    </source>
</evidence>
<dbReference type="Pfam" id="PF00496">
    <property type="entry name" value="SBP_bac_5"/>
    <property type="match status" value="1"/>
</dbReference>
<comment type="caution">
    <text evidence="3">The sequence shown here is derived from an EMBL/GenBank/DDBJ whole genome shotgun (WGS) entry which is preliminary data.</text>
</comment>
<dbReference type="GO" id="GO:0043190">
    <property type="term" value="C:ATP-binding cassette (ABC) transporter complex"/>
    <property type="evidence" value="ECO:0007669"/>
    <property type="project" value="InterPro"/>
</dbReference>
<organism evidence="3 4">
    <name type="scientific">Microbacterium allomyrinae</name>
    <dbReference type="NCBI Taxonomy" id="2830666"/>
    <lineage>
        <taxon>Bacteria</taxon>
        <taxon>Bacillati</taxon>
        <taxon>Actinomycetota</taxon>
        <taxon>Actinomycetes</taxon>
        <taxon>Micrococcales</taxon>
        <taxon>Microbacteriaceae</taxon>
        <taxon>Microbacterium</taxon>
    </lineage>
</organism>
<keyword evidence="4" id="KW-1185">Reference proteome</keyword>
<evidence type="ECO:0000313" key="4">
    <source>
        <dbReference type="Proteomes" id="UP001139354"/>
    </source>
</evidence>
<dbReference type="Gene3D" id="3.10.105.10">
    <property type="entry name" value="Dipeptide-binding Protein, Domain 3"/>
    <property type="match status" value="1"/>
</dbReference>
<reference evidence="3" key="1">
    <citation type="submission" date="2021-04" db="EMBL/GenBank/DDBJ databases">
        <title>Microbacterium tenobrionis sp. nov. and Microbacterium allomyrinae sp. nov., isolated from larvae of Tenobrio molitor and Allomyrina dichotoma, respectively.</title>
        <authorList>
            <person name="Lee S.D."/>
        </authorList>
    </citation>
    <scope>NUCLEOTIDE SEQUENCE</scope>
    <source>
        <strain evidence="3">BWT-G7</strain>
    </source>
</reference>
<dbReference type="Proteomes" id="UP001139354">
    <property type="component" value="Unassembled WGS sequence"/>
</dbReference>
<dbReference type="GO" id="GO:0015833">
    <property type="term" value="P:peptide transport"/>
    <property type="evidence" value="ECO:0007669"/>
    <property type="project" value="TreeGrafter"/>
</dbReference>